<dbReference type="Gene3D" id="3.90.400.10">
    <property type="entry name" value="Oligo-1,6-glucosidase, Domain 2"/>
    <property type="match status" value="1"/>
</dbReference>
<dbReference type="EMBL" id="UOGH01000003">
    <property type="protein sequence ID" value="VAX26507.1"/>
    <property type="molecule type" value="Genomic_DNA"/>
</dbReference>
<dbReference type="InterPro" id="IPR006047">
    <property type="entry name" value="GH13_cat_dom"/>
</dbReference>
<evidence type="ECO:0000259" key="1">
    <source>
        <dbReference type="SMART" id="SM00642"/>
    </source>
</evidence>
<accession>A0A3B1DCW4</accession>
<dbReference type="PANTHER" id="PTHR10357:SF214">
    <property type="entry name" value="GLUCOSYLGLYCERATE PHOSPHORYLASE"/>
    <property type="match status" value="1"/>
</dbReference>
<dbReference type="Pfam" id="PF00128">
    <property type="entry name" value="Alpha-amylase"/>
    <property type="match status" value="1"/>
</dbReference>
<dbReference type="InterPro" id="IPR045857">
    <property type="entry name" value="O16G_dom_2"/>
</dbReference>
<name>A0A3B1DCW4_9ZZZZ</name>
<reference evidence="2" key="1">
    <citation type="submission" date="2018-06" db="EMBL/GenBank/DDBJ databases">
        <authorList>
            <person name="Zhirakovskaya E."/>
        </authorList>
    </citation>
    <scope>NUCLEOTIDE SEQUENCE</scope>
</reference>
<dbReference type="PANTHER" id="PTHR10357">
    <property type="entry name" value="ALPHA-AMYLASE FAMILY MEMBER"/>
    <property type="match status" value="1"/>
</dbReference>
<dbReference type="SUPFAM" id="SSF51445">
    <property type="entry name" value="(Trans)glycosidases"/>
    <property type="match status" value="1"/>
</dbReference>
<dbReference type="InterPro" id="IPR017853">
    <property type="entry name" value="GH"/>
</dbReference>
<dbReference type="Gene3D" id="3.20.20.80">
    <property type="entry name" value="Glycosidases"/>
    <property type="match status" value="1"/>
</dbReference>
<dbReference type="GO" id="GO:0005975">
    <property type="term" value="P:carbohydrate metabolic process"/>
    <property type="evidence" value="ECO:0007669"/>
    <property type="project" value="InterPro"/>
</dbReference>
<organism evidence="2">
    <name type="scientific">hydrothermal vent metagenome</name>
    <dbReference type="NCBI Taxonomy" id="652676"/>
    <lineage>
        <taxon>unclassified sequences</taxon>
        <taxon>metagenomes</taxon>
        <taxon>ecological metagenomes</taxon>
    </lineage>
</organism>
<evidence type="ECO:0000313" key="2">
    <source>
        <dbReference type="EMBL" id="VAX26507.1"/>
    </source>
</evidence>
<proteinExistence type="predicted"/>
<gene>
    <name evidence="2" type="ORF">MNBD_NITROSPIRAE02-244</name>
</gene>
<dbReference type="GO" id="GO:0016740">
    <property type="term" value="F:transferase activity"/>
    <property type="evidence" value="ECO:0007669"/>
    <property type="project" value="UniProtKB-KW"/>
</dbReference>
<feature type="domain" description="Glycosyl hydrolase family 13 catalytic" evidence="1">
    <location>
        <begin position="1"/>
        <end position="340"/>
    </location>
</feature>
<sequence>MAQDYRLMIDLVMNHVSSKSPWFKGFLEGDKRYRDYFIVSDNKIEMPEVFRPRETPLFTGFNTAMGKKYVWTTFSADQVDLNYKNPEVLLEIVDVFLFYLSQGAEIIRLDAVGYIWKEAHTRCVNLSKTHQIVKLLRRILEYVAPYALILTEANFPYKDNISYFGEGHEANMVYQFSLPPLVLDAFARHDTGHIQEETNKTRQDLLFFDFLASHDGIGLSGARGILDDKELLTLVEMAKAHGGLISYELKDGTEVPYELNISYFDAVNDPGQASDPLAVKRFIASQAVMLALKGVPGIYIHSLLGSRNYYRGVRETGIKRMINREKIPVDVIDRTLSDVRSLRHQVFSGYLHLLNVRKKISSFHPAGTREVLNIDKRLLTIVRQYRGKAVRVVINVSKDIIFLPEYQGNFDLISCKAFEGKVPPYGVFFLTTNIKDPSETGPCNKDIPNRSVSGLFEEKEIAL</sequence>
<dbReference type="AlphaFoldDB" id="A0A3B1DCW4"/>
<protein>
    <submittedName>
        <fullName evidence="2">Uncharacterized glycosyltransferase YcjM</fullName>
    </submittedName>
</protein>
<dbReference type="SMART" id="SM00642">
    <property type="entry name" value="Aamy"/>
    <property type="match status" value="1"/>
</dbReference>
<keyword evidence="2" id="KW-0808">Transferase</keyword>